<gene>
    <name evidence="1" type="ORF">JOD01_003147</name>
</gene>
<dbReference type="CDD" id="cd02518">
    <property type="entry name" value="GT2_SpsF"/>
    <property type="match status" value="1"/>
</dbReference>
<dbReference type="RefSeq" id="WP_204519205.1">
    <property type="nucleotide sequence ID" value="NZ_BAABIN010000019.1"/>
</dbReference>
<dbReference type="InterPro" id="IPR003329">
    <property type="entry name" value="Cytidylyl_trans"/>
</dbReference>
<comment type="caution">
    <text evidence="1">The sequence shown here is derived from an EMBL/GenBank/DDBJ whole genome shotgun (WGS) entry which is preliminary data.</text>
</comment>
<evidence type="ECO:0000313" key="2">
    <source>
        <dbReference type="Proteomes" id="UP000717624"/>
    </source>
</evidence>
<reference evidence="1" key="1">
    <citation type="submission" date="2021-01" db="EMBL/GenBank/DDBJ databases">
        <title>Genomic Encyclopedia of Type Strains, Phase IV (KMG-IV): sequencing the most valuable type-strain genomes for metagenomic binning, comparative biology and taxonomic classification.</title>
        <authorList>
            <person name="Goeker M."/>
        </authorList>
    </citation>
    <scope>NUCLEOTIDE SEQUENCE</scope>
    <source>
        <strain evidence="1">DSM 25523</strain>
    </source>
</reference>
<dbReference type="EMBL" id="JAFBEB010000012">
    <property type="protein sequence ID" value="MBM7591496.1"/>
    <property type="molecule type" value="Genomic_DNA"/>
</dbReference>
<sequence length="242" mass="27336">MRSVVIIQARMGSTRLPGKVMKELIDQTVLAHVVQRAKAIPGIDEVAVATTVKPDDAVIAEEAKRLDVPVYRGSEQDVLSRYYEAAAQLKADVVMRVTSDCPLLDPHVSGAVLRKFLDTPGIDYASNTLDRRFPRGLDTEVFSFAALAQAFQEAKQAHEREHVTPFLYENRQRFVCGGVVNEQDHSNYRWTLDTAEDWQLIQVIYRHLYQSGGIFGWQEALALMEAHPEYVKINAHIEQKSK</sequence>
<dbReference type="Proteomes" id="UP000717624">
    <property type="component" value="Unassembled WGS sequence"/>
</dbReference>
<evidence type="ECO:0000313" key="1">
    <source>
        <dbReference type="EMBL" id="MBM7591496.1"/>
    </source>
</evidence>
<proteinExistence type="predicted"/>
<name>A0A939BW69_9BACL</name>
<keyword evidence="2" id="KW-1185">Reference proteome</keyword>
<accession>A0A939BW69</accession>
<dbReference type="Gene3D" id="3.90.550.10">
    <property type="entry name" value="Spore Coat Polysaccharide Biosynthesis Protein SpsA, Chain A"/>
    <property type="match status" value="1"/>
</dbReference>
<dbReference type="PANTHER" id="PTHR42866">
    <property type="entry name" value="3-DEOXY-MANNO-OCTULOSONATE CYTIDYLYLTRANSFERASE"/>
    <property type="match status" value="1"/>
</dbReference>
<protein>
    <submittedName>
        <fullName evidence="1">Spore coat polysaccharide biosynthesis protein SpsF</fullName>
    </submittedName>
</protein>
<dbReference type="SUPFAM" id="SSF53448">
    <property type="entry name" value="Nucleotide-diphospho-sugar transferases"/>
    <property type="match status" value="1"/>
</dbReference>
<organism evidence="1 2">
    <name type="scientific">Brevibacillus fulvus</name>
    <dbReference type="NCBI Taxonomy" id="1125967"/>
    <lineage>
        <taxon>Bacteria</taxon>
        <taxon>Bacillati</taxon>
        <taxon>Bacillota</taxon>
        <taxon>Bacilli</taxon>
        <taxon>Bacillales</taxon>
        <taxon>Paenibacillaceae</taxon>
        <taxon>Brevibacillus</taxon>
    </lineage>
</organism>
<dbReference type="PANTHER" id="PTHR42866:SF1">
    <property type="entry name" value="SPORE COAT POLYSACCHARIDE BIOSYNTHESIS PROTEIN SPSF"/>
    <property type="match status" value="1"/>
</dbReference>
<dbReference type="Pfam" id="PF02348">
    <property type="entry name" value="CTP_transf_3"/>
    <property type="match status" value="1"/>
</dbReference>
<dbReference type="AlphaFoldDB" id="A0A939BW69"/>
<dbReference type="GO" id="GO:0005829">
    <property type="term" value="C:cytosol"/>
    <property type="evidence" value="ECO:0007669"/>
    <property type="project" value="TreeGrafter"/>
</dbReference>
<dbReference type="InterPro" id="IPR029044">
    <property type="entry name" value="Nucleotide-diphossugar_trans"/>
</dbReference>